<dbReference type="InterPro" id="IPR052155">
    <property type="entry name" value="Biofilm_reg_signaling"/>
</dbReference>
<dbReference type="CDD" id="cd00130">
    <property type="entry name" value="PAS"/>
    <property type="match status" value="1"/>
</dbReference>
<comment type="caution">
    <text evidence="9">The sequence shown here is derived from an EMBL/GenBank/DDBJ whole genome shotgun (WGS) entry which is preliminary data.</text>
</comment>
<dbReference type="InterPro" id="IPR000014">
    <property type="entry name" value="PAS"/>
</dbReference>
<feature type="transmembrane region" description="Helical" evidence="6">
    <location>
        <begin position="281"/>
        <end position="300"/>
    </location>
</feature>
<feature type="transmembrane region" description="Helical" evidence="6">
    <location>
        <begin position="249"/>
        <end position="269"/>
    </location>
</feature>
<dbReference type="NCBIfam" id="TIGR00229">
    <property type="entry name" value="sensory_box"/>
    <property type="match status" value="1"/>
</dbReference>
<dbReference type="SUPFAM" id="SSF55073">
    <property type="entry name" value="Nucleotide cyclase"/>
    <property type="match status" value="1"/>
</dbReference>
<name>A0A2T0RAN9_9ACTN</name>
<dbReference type="AlphaFoldDB" id="A0A2T0RAN9"/>
<sequence length="767" mass="80234">MVDPCEVAPRPPSPGTARTVAVHVGFACAYTLAVVVGRGTRLPGSTLALVWPAAAVAFVWLAQVWRDRRAVAAVTAAVAVLSGLLNTVTGTGPALGAVFGLANGAQAFVSCAVTHRLQTRAGTQPWRLRVPADLSALVVGSTAGAAAATCIGPLALLLLDGVPWTQSAGAWLLRNAASTFVFAALALRLGDRGLARTTPGPGRPEVLAAVVVVAAAYTVVFAQPQHLPVAFTLLPASMWIALRFRTTATAGHVLVVGVWVVTLTMAGRGPFSVGTPVTRVLLAQGFVTVVALASLVLALIRDDRLVLVAGLRRAQEESEAQAALLQTVFESTGDALSVFDARGTALLLNPAAAALFPYLAAGAPMERWSGQVQVRRPDGRPWETADLPVARALRGETVEPTDMLVRTAGAAEGLLSVGAHPLPASTGEHWAGGAVVAARDVTAERAAVARLAASERRFRAAFDTAPVGMMVVGLAGAEAAQILQVNATLCEFTGFAAWELLQLDVHALTHPDDRADCVSAFAPFLSGDVTQARQEKRYQHADGRTRWGLMSATMLTEAGWGGATGTGDEPYLLCLIEDVTARKAAERLLRHQALHDSLTGLPNRVLLRDRLTHALAAARREPAQVGVLFIDLDGFKAVNDAAGHAAGDELLQQVADRFSTCLRPEDTLARCGGDEFAVVCPDLVLSGRGQEETVLQAIADRLRECLATPFALTAGTYSVGASVGTTWARPVAGRDDADVAEAALAVADEAMYAAKRRGRVRPVPSRG</sequence>
<dbReference type="InterPro" id="IPR000160">
    <property type="entry name" value="GGDEF_dom"/>
</dbReference>
<evidence type="ECO:0000313" key="9">
    <source>
        <dbReference type="EMBL" id="PRY18225.1"/>
    </source>
</evidence>
<dbReference type="Proteomes" id="UP000238083">
    <property type="component" value="Unassembled WGS sequence"/>
</dbReference>
<comment type="subcellular location">
    <subcellularLocation>
        <location evidence="1">Cell membrane</location>
        <topology evidence="1">Multi-pass membrane protein</topology>
    </subcellularLocation>
</comment>
<keyword evidence="4 6" id="KW-1133">Transmembrane helix</keyword>
<dbReference type="Pfam" id="PF00990">
    <property type="entry name" value="GGDEF"/>
    <property type="match status" value="1"/>
</dbReference>
<feature type="transmembrane region" description="Helical" evidence="6">
    <location>
        <begin position="134"/>
        <end position="159"/>
    </location>
</feature>
<dbReference type="Gene3D" id="3.30.450.20">
    <property type="entry name" value="PAS domain"/>
    <property type="match status" value="2"/>
</dbReference>
<evidence type="ECO:0000313" key="10">
    <source>
        <dbReference type="Proteomes" id="UP000238083"/>
    </source>
</evidence>
<dbReference type="PANTHER" id="PTHR44757">
    <property type="entry name" value="DIGUANYLATE CYCLASE DGCP"/>
    <property type="match status" value="1"/>
</dbReference>
<protein>
    <submittedName>
        <fullName evidence="9">PAS domain S-box-containing protein/diguanylate cyclase (GGDEF)-like protein</fullName>
    </submittedName>
</protein>
<keyword evidence="10" id="KW-1185">Reference proteome</keyword>
<keyword evidence="5 6" id="KW-0472">Membrane</keyword>
<accession>A0A2T0RAN9</accession>
<evidence type="ECO:0000256" key="3">
    <source>
        <dbReference type="ARBA" id="ARBA00022692"/>
    </source>
</evidence>
<evidence type="ECO:0000256" key="6">
    <source>
        <dbReference type="SAM" id="Phobius"/>
    </source>
</evidence>
<feature type="transmembrane region" description="Helical" evidence="6">
    <location>
        <begin position="45"/>
        <end position="63"/>
    </location>
</feature>
<evidence type="ECO:0000256" key="5">
    <source>
        <dbReference type="ARBA" id="ARBA00023136"/>
    </source>
</evidence>
<evidence type="ECO:0000256" key="1">
    <source>
        <dbReference type="ARBA" id="ARBA00004651"/>
    </source>
</evidence>
<dbReference type="EMBL" id="PVZF01000001">
    <property type="protein sequence ID" value="PRY18225.1"/>
    <property type="molecule type" value="Genomic_DNA"/>
</dbReference>
<proteinExistence type="predicted"/>
<dbReference type="NCBIfam" id="TIGR00254">
    <property type="entry name" value="GGDEF"/>
    <property type="match status" value="1"/>
</dbReference>
<keyword evidence="3 6" id="KW-0812">Transmembrane</keyword>
<feature type="transmembrane region" description="Helical" evidence="6">
    <location>
        <begin position="20"/>
        <end position="39"/>
    </location>
</feature>
<dbReference type="SMART" id="SM00091">
    <property type="entry name" value="PAS"/>
    <property type="match status" value="2"/>
</dbReference>
<feature type="transmembrane region" description="Helical" evidence="6">
    <location>
        <begin position="171"/>
        <end position="190"/>
    </location>
</feature>
<dbReference type="InterPro" id="IPR043128">
    <property type="entry name" value="Rev_trsase/Diguanyl_cyclase"/>
</dbReference>
<evidence type="ECO:0000259" key="7">
    <source>
        <dbReference type="PROSITE" id="PS50112"/>
    </source>
</evidence>
<dbReference type="GO" id="GO:0005886">
    <property type="term" value="C:plasma membrane"/>
    <property type="evidence" value="ECO:0007669"/>
    <property type="project" value="UniProtKB-SubCell"/>
</dbReference>
<reference evidence="9 10" key="1">
    <citation type="submission" date="2018-03" db="EMBL/GenBank/DDBJ databases">
        <title>Genomic Encyclopedia of Archaeal and Bacterial Type Strains, Phase II (KMG-II): from individual species to whole genera.</title>
        <authorList>
            <person name="Goeker M."/>
        </authorList>
    </citation>
    <scope>NUCLEOTIDE SEQUENCE [LARGE SCALE GENOMIC DNA]</scope>
    <source>
        <strain evidence="9 10">DSM 19711</strain>
    </source>
</reference>
<dbReference type="Pfam" id="PF05231">
    <property type="entry name" value="MASE1"/>
    <property type="match status" value="1"/>
</dbReference>
<dbReference type="InterPro" id="IPR029787">
    <property type="entry name" value="Nucleotide_cyclase"/>
</dbReference>
<keyword evidence="2" id="KW-1003">Cell membrane</keyword>
<dbReference type="SUPFAM" id="SSF55785">
    <property type="entry name" value="PYP-like sensor domain (PAS domain)"/>
    <property type="match status" value="2"/>
</dbReference>
<dbReference type="InterPro" id="IPR007895">
    <property type="entry name" value="MASE1"/>
</dbReference>
<evidence type="ECO:0000259" key="8">
    <source>
        <dbReference type="PROSITE" id="PS50887"/>
    </source>
</evidence>
<dbReference type="CDD" id="cd01949">
    <property type="entry name" value="GGDEF"/>
    <property type="match status" value="1"/>
</dbReference>
<evidence type="ECO:0000256" key="2">
    <source>
        <dbReference type="ARBA" id="ARBA00022475"/>
    </source>
</evidence>
<dbReference type="PANTHER" id="PTHR44757:SF2">
    <property type="entry name" value="BIOFILM ARCHITECTURE MAINTENANCE PROTEIN MBAA"/>
    <property type="match status" value="1"/>
</dbReference>
<feature type="transmembrane region" description="Helical" evidence="6">
    <location>
        <begin position="202"/>
        <end position="220"/>
    </location>
</feature>
<dbReference type="InterPro" id="IPR035965">
    <property type="entry name" value="PAS-like_dom_sf"/>
</dbReference>
<gene>
    <name evidence="9" type="ORF">CLV37_101470</name>
</gene>
<feature type="domain" description="GGDEF" evidence="8">
    <location>
        <begin position="623"/>
        <end position="767"/>
    </location>
</feature>
<dbReference type="PROSITE" id="PS50887">
    <property type="entry name" value="GGDEF"/>
    <property type="match status" value="1"/>
</dbReference>
<dbReference type="Gene3D" id="3.30.70.270">
    <property type="match status" value="1"/>
</dbReference>
<evidence type="ECO:0000256" key="4">
    <source>
        <dbReference type="ARBA" id="ARBA00022989"/>
    </source>
</evidence>
<dbReference type="SMART" id="SM00267">
    <property type="entry name" value="GGDEF"/>
    <property type="match status" value="1"/>
</dbReference>
<feature type="domain" description="PAS" evidence="7">
    <location>
        <begin position="454"/>
        <end position="528"/>
    </location>
</feature>
<dbReference type="PROSITE" id="PS50112">
    <property type="entry name" value="PAS"/>
    <property type="match status" value="1"/>
</dbReference>
<organism evidence="9 10">
    <name type="scientific">Kineococcus rhizosphaerae</name>
    <dbReference type="NCBI Taxonomy" id="559628"/>
    <lineage>
        <taxon>Bacteria</taxon>
        <taxon>Bacillati</taxon>
        <taxon>Actinomycetota</taxon>
        <taxon>Actinomycetes</taxon>
        <taxon>Kineosporiales</taxon>
        <taxon>Kineosporiaceae</taxon>
        <taxon>Kineococcus</taxon>
    </lineage>
</organism>
<dbReference type="Pfam" id="PF13188">
    <property type="entry name" value="PAS_8"/>
    <property type="match status" value="2"/>
</dbReference>